<name>A0A1B0AIA3_GLOPL</name>
<sequence length="162" mass="17944">MNISREGIAQLERSERFKLHTNFKLIVNFSARRISTISTSYKIKSNSHSDKDSVLYKTSINSSAAPLTDLKKDEEIYYQLGMTPNDPNSEEDLSFAPFNSVPWNEIELAFTPAQTKCFAVYTTELMANDVAIVNSGNLAMGHQPSLSSSLSSLSLKSSSSLH</sequence>
<evidence type="ECO:0000313" key="2">
    <source>
        <dbReference type="Proteomes" id="UP000092445"/>
    </source>
</evidence>
<evidence type="ECO:0000313" key="1">
    <source>
        <dbReference type="EnsemblMetazoa" id="GPAI046680-PA"/>
    </source>
</evidence>
<dbReference type="EnsemblMetazoa" id="GPAI046680-RA">
    <property type="protein sequence ID" value="GPAI046680-PA"/>
    <property type="gene ID" value="GPAI046680"/>
</dbReference>
<dbReference type="Proteomes" id="UP000092445">
    <property type="component" value="Unassembled WGS sequence"/>
</dbReference>
<reference evidence="1" key="2">
    <citation type="submission" date="2020-05" db="UniProtKB">
        <authorList>
            <consortium name="EnsemblMetazoa"/>
        </authorList>
    </citation>
    <scope>IDENTIFICATION</scope>
    <source>
        <strain evidence="1">IAEA</strain>
    </source>
</reference>
<dbReference type="AlphaFoldDB" id="A0A1B0AIA3"/>
<organism evidence="1 2">
    <name type="scientific">Glossina pallidipes</name>
    <name type="common">Tsetse fly</name>
    <dbReference type="NCBI Taxonomy" id="7398"/>
    <lineage>
        <taxon>Eukaryota</taxon>
        <taxon>Metazoa</taxon>
        <taxon>Ecdysozoa</taxon>
        <taxon>Arthropoda</taxon>
        <taxon>Hexapoda</taxon>
        <taxon>Insecta</taxon>
        <taxon>Pterygota</taxon>
        <taxon>Neoptera</taxon>
        <taxon>Endopterygota</taxon>
        <taxon>Diptera</taxon>
        <taxon>Brachycera</taxon>
        <taxon>Muscomorpha</taxon>
        <taxon>Hippoboscoidea</taxon>
        <taxon>Glossinidae</taxon>
        <taxon>Glossina</taxon>
    </lineage>
</organism>
<accession>A0A1B0AIA3</accession>
<protein>
    <submittedName>
        <fullName evidence="1">Uncharacterized protein</fullName>
    </submittedName>
</protein>
<proteinExistence type="predicted"/>
<reference evidence="2" key="1">
    <citation type="submission" date="2014-03" db="EMBL/GenBank/DDBJ databases">
        <authorList>
            <person name="Aksoy S."/>
            <person name="Warren W."/>
            <person name="Wilson R.K."/>
        </authorList>
    </citation>
    <scope>NUCLEOTIDE SEQUENCE [LARGE SCALE GENOMIC DNA]</scope>
    <source>
        <strain evidence="2">IAEA</strain>
    </source>
</reference>
<keyword evidence="2" id="KW-1185">Reference proteome</keyword>
<dbReference type="VEuPathDB" id="VectorBase:GPAI046680"/>